<dbReference type="GO" id="GO:0016787">
    <property type="term" value="F:hydrolase activity"/>
    <property type="evidence" value="ECO:0007669"/>
    <property type="project" value="UniProtKB-KW"/>
</dbReference>
<feature type="region of interest" description="Disordered" evidence="1">
    <location>
        <begin position="19"/>
        <end position="43"/>
    </location>
</feature>
<evidence type="ECO:0000256" key="1">
    <source>
        <dbReference type="SAM" id="MobiDB-lite"/>
    </source>
</evidence>
<dbReference type="Proteomes" id="UP000676996">
    <property type="component" value="Unassembled WGS sequence"/>
</dbReference>
<feature type="domain" description="AB hydrolase-1" evidence="2">
    <location>
        <begin position="74"/>
        <end position="286"/>
    </location>
</feature>
<reference evidence="3" key="1">
    <citation type="submission" date="2021-04" db="EMBL/GenBank/DDBJ databases">
        <title>Ouciella asimina sp. nov., isolated from the surface seawater in the hydrothermal field of Okinawa Trough.</title>
        <authorList>
            <person name="Shuang W."/>
        </authorList>
    </citation>
    <scope>NUCLEOTIDE SEQUENCE</scope>
    <source>
        <strain evidence="3">LXI357</strain>
    </source>
</reference>
<dbReference type="PANTHER" id="PTHR43194">
    <property type="entry name" value="HYDROLASE ALPHA/BETA FOLD FAMILY"/>
    <property type="match status" value="1"/>
</dbReference>
<dbReference type="PANTHER" id="PTHR43194:SF2">
    <property type="entry name" value="PEROXISOMAL MEMBRANE PROTEIN LPX1"/>
    <property type="match status" value="1"/>
</dbReference>
<gene>
    <name evidence="3" type="ORF">J7S20_04575</name>
</gene>
<accession>A0A8T4IAT7</accession>
<protein>
    <submittedName>
        <fullName evidence="3">Alpha/beta hydrolase</fullName>
    </submittedName>
</protein>
<dbReference type="Pfam" id="PF12697">
    <property type="entry name" value="Abhydrolase_6"/>
    <property type="match status" value="1"/>
</dbReference>
<sequence length="298" mass="31851">MLIYCHPLSDCAVHNHRCTPRSGGSTAAVPRDRRATTPKTGAFPLSEPVPAPHFFSSFDGTQLAWREIGEGRPVVLIHGYFSNAAVNWLKYGHAQKVADAGFRVIMPDLRGHGDSAKPHDAAHYPPDVLMQDGLALIAQLGLSDYDLGGYSLGARTTVRMLANGGAAPRKVVISGMGLTGLVDTAGRGEYFRKVLNSLGSFERGTPEFMTEAFLKTTNGDAKALLRVLDTFVDTPEAAIAEIAQPTLVLSGAEDHDNGSAEALSELMPNAIYREVPGNHMSAVTRPELGRTIADFLAA</sequence>
<keyword evidence="3" id="KW-0378">Hydrolase</keyword>
<dbReference type="InterPro" id="IPR029058">
    <property type="entry name" value="AB_hydrolase_fold"/>
</dbReference>
<dbReference type="Gene3D" id="3.40.50.1820">
    <property type="entry name" value="alpha/beta hydrolase"/>
    <property type="match status" value="1"/>
</dbReference>
<dbReference type="SUPFAM" id="SSF53474">
    <property type="entry name" value="alpha/beta-Hydrolases"/>
    <property type="match status" value="1"/>
</dbReference>
<organism evidence="3 4">
    <name type="scientific">Stakelama marina</name>
    <dbReference type="NCBI Taxonomy" id="2826939"/>
    <lineage>
        <taxon>Bacteria</taxon>
        <taxon>Pseudomonadati</taxon>
        <taxon>Pseudomonadota</taxon>
        <taxon>Alphaproteobacteria</taxon>
        <taxon>Sphingomonadales</taxon>
        <taxon>Sphingomonadaceae</taxon>
        <taxon>Stakelama</taxon>
    </lineage>
</organism>
<dbReference type="InterPro" id="IPR050228">
    <property type="entry name" value="Carboxylesterase_BioH"/>
</dbReference>
<evidence type="ECO:0000313" key="4">
    <source>
        <dbReference type="Proteomes" id="UP000676996"/>
    </source>
</evidence>
<comment type="caution">
    <text evidence="3">The sequence shown here is derived from an EMBL/GenBank/DDBJ whole genome shotgun (WGS) entry which is preliminary data.</text>
</comment>
<keyword evidence="4" id="KW-1185">Reference proteome</keyword>
<dbReference type="EMBL" id="JAGRQC010000001">
    <property type="protein sequence ID" value="MBR0551777.1"/>
    <property type="molecule type" value="Genomic_DNA"/>
</dbReference>
<dbReference type="AlphaFoldDB" id="A0A8T4IAT7"/>
<proteinExistence type="predicted"/>
<name>A0A8T4IAT7_9SPHN</name>
<dbReference type="InterPro" id="IPR000073">
    <property type="entry name" value="AB_hydrolase_1"/>
</dbReference>
<evidence type="ECO:0000259" key="2">
    <source>
        <dbReference type="Pfam" id="PF12697"/>
    </source>
</evidence>
<evidence type="ECO:0000313" key="3">
    <source>
        <dbReference type="EMBL" id="MBR0551777.1"/>
    </source>
</evidence>